<keyword evidence="2" id="KW-0328">Glycosyltransferase</keyword>
<keyword evidence="5" id="KW-1133">Transmembrane helix</keyword>
<feature type="transmembrane region" description="Helical" evidence="5">
    <location>
        <begin position="304"/>
        <end position="322"/>
    </location>
</feature>
<dbReference type="AlphaFoldDB" id="A0A090BVI9"/>
<keyword evidence="7" id="KW-1185">Reference proteome</keyword>
<dbReference type="Gene3D" id="3.90.550.10">
    <property type="entry name" value="Spore Coat Polysaccharide Biosynthesis Protein SpsA, Chain A"/>
    <property type="match status" value="1"/>
</dbReference>
<dbReference type="HOGENOM" id="CLU_023978_1_2_6"/>
<evidence type="ECO:0000313" key="6">
    <source>
        <dbReference type="EMBL" id="BAP56936.1"/>
    </source>
</evidence>
<dbReference type="KEGG" id="tig:THII_2639"/>
<comment type="similarity">
    <text evidence="1">Belongs to the glycosyltransferase 2 family.</text>
</comment>
<dbReference type="EMBL" id="AP014633">
    <property type="protein sequence ID" value="BAP56936.1"/>
    <property type="molecule type" value="Genomic_DNA"/>
</dbReference>
<dbReference type="OrthoDB" id="9766971at2"/>
<accession>A0A090BVI9</accession>
<dbReference type="PANTHER" id="PTHR43630">
    <property type="entry name" value="POLY-BETA-1,6-N-ACETYL-D-GLUCOSAMINE SYNTHASE"/>
    <property type="match status" value="1"/>
</dbReference>
<dbReference type="STRING" id="40754.THII_2639"/>
<evidence type="ECO:0000256" key="5">
    <source>
        <dbReference type="SAM" id="Phobius"/>
    </source>
</evidence>
<protein>
    <submittedName>
        <fullName evidence="6">Glycosyl transferase group 2 family protein</fullName>
    </submittedName>
</protein>
<keyword evidence="3 6" id="KW-0808">Transferase</keyword>
<evidence type="ECO:0000313" key="7">
    <source>
        <dbReference type="Proteomes" id="UP000031623"/>
    </source>
</evidence>
<evidence type="ECO:0000256" key="2">
    <source>
        <dbReference type="ARBA" id="ARBA00022676"/>
    </source>
</evidence>
<dbReference type="Pfam" id="PF13641">
    <property type="entry name" value="Glyco_tranf_2_3"/>
    <property type="match status" value="1"/>
</dbReference>
<name>A0A090BVI9_9GAMM</name>
<evidence type="ECO:0000256" key="1">
    <source>
        <dbReference type="ARBA" id="ARBA00006739"/>
    </source>
</evidence>
<dbReference type="InterPro" id="IPR029044">
    <property type="entry name" value="Nucleotide-diphossugar_trans"/>
</dbReference>
<evidence type="ECO:0000256" key="3">
    <source>
        <dbReference type="ARBA" id="ARBA00022679"/>
    </source>
</evidence>
<reference evidence="6 7" key="1">
    <citation type="journal article" date="2014" name="ISME J.">
        <title>Ecophysiology of Thioploca ingrica as revealed by the complete genome sequence supplemented with proteomic evidence.</title>
        <authorList>
            <person name="Kojima H."/>
            <person name="Ogura Y."/>
            <person name="Yamamoto N."/>
            <person name="Togashi T."/>
            <person name="Mori H."/>
            <person name="Watanabe T."/>
            <person name="Nemoto F."/>
            <person name="Kurokawa K."/>
            <person name="Hayashi T."/>
            <person name="Fukui M."/>
        </authorList>
    </citation>
    <scope>NUCLEOTIDE SEQUENCE [LARGE SCALE GENOMIC DNA]</scope>
</reference>
<gene>
    <name evidence="6" type="ORF">THII_2639</name>
</gene>
<feature type="transmembrane region" description="Helical" evidence="5">
    <location>
        <begin position="329"/>
        <end position="350"/>
    </location>
</feature>
<dbReference type="CDD" id="cd06438">
    <property type="entry name" value="EpsO_like"/>
    <property type="match status" value="1"/>
</dbReference>
<dbReference type="SUPFAM" id="SSF53448">
    <property type="entry name" value="Nucleotide-diphospho-sugar transferases"/>
    <property type="match status" value="1"/>
</dbReference>
<keyword evidence="5" id="KW-0812">Transmembrane</keyword>
<feature type="region of interest" description="Disordered" evidence="4">
    <location>
        <begin position="392"/>
        <end position="411"/>
    </location>
</feature>
<dbReference type="GO" id="GO:0016757">
    <property type="term" value="F:glycosyltransferase activity"/>
    <property type="evidence" value="ECO:0007669"/>
    <property type="project" value="UniProtKB-KW"/>
</dbReference>
<organism evidence="6 7">
    <name type="scientific">Thioploca ingrica</name>
    <dbReference type="NCBI Taxonomy" id="40754"/>
    <lineage>
        <taxon>Bacteria</taxon>
        <taxon>Pseudomonadati</taxon>
        <taxon>Pseudomonadota</taxon>
        <taxon>Gammaproteobacteria</taxon>
        <taxon>Thiotrichales</taxon>
        <taxon>Thiotrichaceae</taxon>
        <taxon>Thioploca</taxon>
    </lineage>
</organism>
<sequence length="411" mass="45331">MEYFFILVTLLGLVIAGFTLAGTLELALLTLGGLLPPQRLLARHHEFAPNHLAVVVPAHNEEANIGRCVASLLSTDKPNNPVSIYVVADNCTDETARCAQAAGAQVLIRQDETKLGKGYALDYAFQRLLKQGVDAILIIDADTVVEKNFLLACEQVLASGAAAIQCRYTVNNPDIALRTRLMHIALLAFNVLRPRGRAYWGFSVGILGNGFGLTRRVLQQVPYQARSVVEDLEYHLALVNAGMRVHFVDSTTVRGDMPTGRQGTDSQRARWEGGRLRMILEQLPILSRAVFTGQWRLLEPLLELLLLPLALHVSLLLLVLLIPFPPTQIYAGIALSIVLIHILAALWVGGGTLKDIVILASVPFYILWKLTQLPRVIRTARKNASWIRTEREYPSASTSETVDSSKEKNQP</sequence>
<feature type="transmembrane region" description="Helical" evidence="5">
    <location>
        <begin position="356"/>
        <end position="373"/>
    </location>
</feature>
<keyword evidence="5" id="KW-0472">Membrane</keyword>
<dbReference type="Proteomes" id="UP000031623">
    <property type="component" value="Chromosome"/>
</dbReference>
<evidence type="ECO:0000256" key="4">
    <source>
        <dbReference type="SAM" id="MobiDB-lite"/>
    </source>
</evidence>
<dbReference type="PANTHER" id="PTHR43630:SF1">
    <property type="entry name" value="POLY-BETA-1,6-N-ACETYL-D-GLUCOSAMINE SYNTHASE"/>
    <property type="match status" value="1"/>
</dbReference>
<proteinExistence type="inferred from homology"/>